<dbReference type="Pfam" id="PF13441">
    <property type="entry name" value="Gly-zipper_YMGG"/>
    <property type="match status" value="1"/>
</dbReference>
<dbReference type="Proteomes" id="UP001202674">
    <property type="component" value="Unassembled WGS sequence"/>
</dbReference>
<gene>
    <name evidence="3" type="ORF">AArcSt11_11435</name>
</gene>
<evidence type="ECO:0000313" key="3">
    <source>
        <dbReference type="EMBL" id="MCL9814264.1"/>
    </source>
</evidence>
<feature type="domain" description="YMGG-like Gly-zipper" evidence="2">
    <location>
        <begin position="11"/>
        <end position="50"/>
    </location>
</feature>
<dbReference type="RefSeq" id="WP_250597183.1">
    <property type="nucleotide sequence ID" value="NZ_JAKRVY010000006.1"/>
</dbReference>
<organism evidence="3 4">
    <name type="scientific">Natranaeroarchaeum aerophilus</name>
    <dbReference type="NCBI Taxonomy" id="2917711"/>
    <lineage>
        <taxon>Archaea</taxon>
        <taxon>Methanobacteriati</taxon>
        <taxon>Methanobacteriota</taxon>
        <taxon>Stenosarchaea group</taxon>
        <taxon>Halobacteria</taxon>
        <taxon>Halobacteriales</taxon>
        <taxon>Natronoarchaeaceae</taxon>
        <taxon>Natranaeroarchaeum</taxon>
    </lineage>
</organism>
<dbReference type="EMBL" id="JAKRVY010000006">
    <property type="protein sequence ID" value="MCL9814264.1"/>
    <property type="molecule type" value="Genomic_DNA"/>
</dbReference>
<proteinExistence type="predicted"/>
<sequence length="81" mass="8178">MKQRLNLIFNRAKYAAIGAAVGAAVGGIVSKNAASTGGAIGGLVGAVVGETRVSAETVYEQFKDSLSDYELGSGSEAPETE</sequence>
<comment type="caution">
    <text evidence="3">The sequence shown here is derived from an EMBL/GenBank/DDBJ whole genome shotgun (WGS) entry which is preliminary data.</text>
</comment>
<accession>A0AAE3FTE1</accession>
<keyword evidence="4" id="KW-1185">Reference proteome</keyword>
<dbReference type="InterPro" id="IPR027367">
    <property type="entry name" value="Gly-zipper_YMGG"/>
</dbReference>
<evidence type="ECO:0000256" key="1">
    <source>
        <dbReference type="SAM" id="Phobius"/>
    </source>
</evidence>
<dbReference type="AlphaFoldDB" id="A0AAE3FTE1"/>
<feature type="transmembrane region" description="Helical" evidence="1">
    <location>
        <begin position="12"/>
        <end position="30"/>
    </location>
</feature>
<protein>
    <submittedName>
        <fullName evidence="3">YMGG-like glycine zipper-containing protein</fullName>
    </submittedName>
</protein>
<keyword evidence="1" id="KW-1133">Transmembrane helix</keyword>
<evidence type="ECO:0000259" key="2">
    <source>
        <dbReference type="Pfam" id="PF13441"/>
    </source>
</evidence>
<name>A0AAE3FTE1_9EURY</name>
<keyword evidence="1" id="KW-0472">Membrane</keyword>
<evidence type="ECO:0000313" key="4">
    <source>
        <dbReference type="Proteomes" id="UP001202674"/>
    </source>
</evidence>
<reference evidence="3 4" key="1">
    <citation type="journal article" date="2022" name="Syst. Appl. Microbiol.">
        <title>Natronocalculus amylovorans gen. nov., sp. nov., and Natranaeroarchaeum aerophilus sp. nov., dominant culturable amylolytic natronoarchaea from hypersaline soda lakes in southwestern Siberia.</title>
        <authorList>
            <person name="Sorokin D.Y."/>
            <person name="Elcheninov A.G."/>
            <person name="Khizhniak T.V."/>
            <person name="Koenen M."/>
            <person name="Bale N.J."/>
            <person name="Damste J.S.S."/>
            <person name="Kublanov I.V."/>
        </authorList>
    </citation>
    <scope>NUCLEOTIDE SEQUENCE [LARGE SCALE GENOMIC DNA]</scope>
    <source>
        <strain evidence="3 4">AArc-St1-1</strain>
    </source>
</reference>
<keyword evidence="1" id="KW-0812">Transmembrane</keyword>